<feature type="compositionally biased region" description="Low complexity" evidence="1">
    <location>
        <begin position="90"/>
        <end position="101"/>
    </location>
</feature>
<evidence type="ECO:0008006" key="4">
    <source>
        <dbReference type="Google" id="ProtNLM"/>
    </source>
</evidence>
<feature type="region of interest" description="Disordered" evidence="1">
    <location>
        <begin position="76"/>
        <end position="105"/>
    </location>
</feature>
<gene>
    <name evidence="2" type="ORF">N7509_013803</name>
</gene>
<dbReference type="RefSeq" id="XP_056481947.1">
    <property type="nucleotide sequence ID" value="XM_056638440.1"/>
</dbReference>
<accession>A0A9W9VCH1</accession>
<dbReference type="Pfam" id="PF07956">
    <property type="entry name" value="DUF1690"/>
    <property type="match status" value="2"/>
</dbReference>
<name>A0A9W9VCH1_9EURO</name>
<dbReference type="InterPro" id="IPR012471">
    <property type="entry name" value="DUF1690"/>
</dbReference>
<dbReference type="GeneID" id="81377420"/>
<comment type="caution">
    <text evidence="2">The sequence shown here is derived from an EMBL/GenBank/DDBJ whole genome shotgun (WGS) entry which is preliminary data.</text>
</comment>
<organism evidence="2 3">
    <name type="scientific">Penicillium cosmopolitanum</name>
    <dbReference type="NCBI Taxonomy" id="1131564"/>
    <lineage>
        <taxon>Eukaryota</taxon>
        <taxon>Fungi</taxon>
        <taxon>Dikarya</taxon>
        <taxon>Ascomycota</taxon>
        <taxon>Pezizomycotina</taxon>
        <taxon>Eurotiomycetes</taxon>
        <taxon>Eurotiomycetidae</taxon>
        <taxon>Eurotiales</taxon>
        <taxon>Aspergillaceae</taxon>
        <taxon>Penicillium</taxon>
    </lineage>
</organism>
<reference evidence="2" key="1">
    <citation type="submission" date="2022-12" db="EMBL/GenBank/DDBJ databases">
        <authorList>
            <person name="Petersen C."/>
        </authorList>
    </citation>
    <scope>NUCLEOTIDE SEQUENCE</scope>
    <source>
        <strain evidence="2">IBT 29677</strain>
    </source>
</reference>
<dbReference type="OrthoDB" id="5544375at2759"/>
<evidence type="ECO:0000313" key="2">
    <source>
        <dbReference type="EMBL" id="KAJ5376917.1"/>
    </source>
</evidence>
<proteinExistence type="predicted"/>
<dbReference type="Proteomes" id="UP001147747">
    <property type="component" value="Unassembled WGS sequence"/>
</dbReference>
<feature type="region of interest" description="Disordered" evidence="1">
    <location>
        <begin position="1"/>
        <end position="22"/>
    </location>
</feature>
<dbReference type="AlphaFoldDB" id="A0A9W9VCH1"/>
<keyword evidence="3" id="KW-1185">Reference proteome</keyword>
<dbReference type="EMBL" id="JAPZBU010000012">
    <property type="protein sequence ID" value="KAJ5376917.1"/>
    <property type="molecule type" value="Genomic_DNA"/>
</dbReference>
<evidence type="ECO:0000313" key="3">
    <source>
        <dbReference type="Proteomes" id="UP001147747"/>
    </source>
</evidence>
<protein>
    <recommendedName>
        <fullName evidence="4">Altered inheritance of mitochondria protein 13, mitochondrial</fullName>
    </recommendedName>
</protein>
<reference evidence="2" key="2">
    <citation type="journal article" date="2023" name="IMA Fungus">
        <title>Comparative genomic study of the Penicillium genus elucidates a diverse pangenome and 15 lateral gene transfer events.</title>
        <authorList>
            <person name="Petersen C."/>
            <person name="Sorensen T."/>
            <person name="Nielsen M.R."/>
            <person name="Sondergaard T.E."/>
            <person name="Sorensen J.L."/>
            <person name="Fitzpatrick D.A."/>
            <person name="Frisvad J.C."/>
            <person name="Nielsen K.L."/>
        </authorList>
    </citation>
    <scope>NUCLEOTIDE SEQUENCE</scope>
    <source>
        <strain evidence="2">IBT 29677</strain>
    </source>
</reference>
<sequence length="218" mass="23721">MGAGSSKPDAAGGSKHVFSSNSPIQFSSNLVEALQSTSETDSSRAKAIELEIQNRVSQELQRLREREQQTLAEIEKRLASSKDTGSLPISAATSPAAPASTGYPVGSLNLDAPRIPFAGREYETPAPAAVPVENVQQQELKRDISRESVNTEIEALRTRLDGRRKLADLDEGVSKAQSAVIGCLRLNDRRPLDCWQEVDTFKKEVARMEASFVDRIVG</sequence>
<evidence type="ECO:0000256" key="1">
    <source>
        <dbReference type="SAM" id="MobiDB-lite"/>
    </source>
</evidence>